<accession>A0ABP0B6X0</accession>
<name>A0ABP0B6X0_9PEZI</name>
<evidence type="ECO:0000259" key="2">
    <source>
        <dbReference type="Pfam" id="PF00551"/>
    </source>
</evidence>
<evidence type="ECO:0000256" key="1">
    <source>
        <dbReference type="SAM" id="MobiDB-lite"/>
    </source>
</evidence>
<keyword evidence="4" id="KW-1185">Reference proteome</keyword>
<dbReference type="InterPro" id="IPR002376">
    <property type="entry name" value="Formyl_transf_N"/>
</dbReference>
<comment type="caution">
    <text evidence="3">The sequence shown here is derived from an EMBL/GenBank/DDBJ whole genome shotgun (WGS) entry which is preliminary data.</text>
</comment>
<dbReference type="PANTHER" id="PTHR11138:SF5">
    <property type="entry name" value="METHIONYL-TRNA FORMYLTRANSFERASE, MITOCHONDRIAL"/>
    <property type="match status" value="1"/>
</dbReference>
<dbReference type="Pfam" id="PF00551">
    <property type="entry name" value="Formyl_trans_N"/>
    <property type="match status" value="1"/>
</dbReference>
<feature type="domain" description="Formyl transferase N-terminal" evidence="2">
    <location>
        <begin position="74"/>
        <end position="147"/>
    </location>
</feature>
<dbReference type="SUPFAM" id="SSF53328">
    <property type="entry name" value="Formyltransferase"/>
    <property type="match status" value="1"/>
</dbReference>
<feature type="region of interest" description="Disordered" evidence="1">
    <location>
        <begin position="195"/>
        <end position="217"/>
    </location>
</feature>
<dbReference type="Gene3D" id="3.40.50.12230">
    <property type="match status" value="1"/>
</dbReference>
<feature type="compositionally biased region" description="Low complexity" evidence="1">
    <location>
        <begin position="199"/>
        <end position="212"/>
    </location>
</feature>
<dbReference type="InterPro" id="IPR036477">
    <property type="entry name" value="Formyl_transf_N_sf"/>
</dbReference>
<dbReference type="Proteomes" id="UP001642482">
    <property type="component" value="Unassembled WGS sequence"/>
</dbReference>
<keyword evidence="3" id="KW-0808">Transferase</keyword>
<dbReference type="EC" id="2.1.2.9" evidence="3"/>
<dbReference type="PANTHER" id="PTHR11138">
    <property type="entry name" value="METHIONYL-TRNA FORMYLTRANSFERASE"/>
    <property type="match status" value="1"/>
</dbReference>
<organism evidence="3 4">
    <name type="scientific">Sporothrix eucalyptigena</name>
    <dbReference type="NCBI Taxonomy" id="1812306"/>
    <lineage>
        <taxon>Eukaryota</taxon>
        <taxon>Fungi</taxon>
        <taxon>Dikarya</taxon>
        <taxon>Ascomycota</taxon>
        <taxon>Pezizomycotina</taxon>
        <taxon>Sordariomycetes</taxon>
        <taxon>Sordariomycetidae</taxon>
        <taxon>Ophiostomatales</taxon>
        <taxon>Ophiostomataceae</taxon>
        <taxon>Sporothrix</taxon>
    </lineage>
</organism>
<protein>
    <submittedName>
        <fullName evidence="3">Methionyl-tRNA formyltransferase</fullName>
        <ecNumber evidence="3">2.1.2.9</ecNumber>
    </submittedName>
</protein>
<evidence type="ECO:0000313" key="3">
    <source>
        <dbReference type="EMBL" id="CAK7215305.1"/>
    </source>
</evidence>
<sequence>MQRQREQTATSDAPGHIASLDVVVRPAKRTGRGLSTIIESPVKILATQLGLPVHVRDTFTGWSPPQAGDTPAPINMIVAVSFGLFVPKRLLRGARYGGLNVHPSLLPDLYGAAPIEHAVLLDRPRTGVTVQTLDETTFDGGRKLLQGPVDEAGSVGLTLPPRCTSADLHGALAPIGANLLVEVLRRGLYLPEHASVNISDPSPSRPEPAAAPKFTKADRQVVWHDQSAVDIDRQARALGDLWTHLEVVPSKKVKVVPGEPAKRKRAIFENIDLVPCPDTLKFAVARYHDGQSVSAEAIQTATFIQETAERQQSMVLPFAVDGESIVIPVGVDLQEKSPSCLRVGSIKIEGEKTKPAVRAMAAFAHKGGEAALNEIVWDVVLKK</sequence>
<dbReference type="GO" id="GO:0004479">
    <property type="term" value="F:methionyl-tRNA formyltransferase activity"/>
    <property type="evidence" value="ECO:0007669"/>
    <property type="project" value="UniProtKB-EC"/>
</dbReference>
<proteinExistence type="predicted"/>
<dbReference type="EMBL" id="CAWUHD010000016">
    <property type="protein sequence ID" value="CAK7215305.1"/>
    <property type="molecule type" value="Genomic_DNA"/>
</dbReference>
<gene>
    <name evidence="3" type="primary">FMT1</name>
    <name evidence="3" type="ORF">SEUCBS140593_002485</name>
</gene>
<evidence type="ECO:0000313" key="4">
    <source>
        <dbReference type="Proteomes" id="UP001642482"/>
    </source>
</evidence>
<reference evidence="3 4" key="1">
    <citation type="submission" date="2024-01" db="EMBL/GenBank/DDBJ databases">
        <authorList>
            <person name="Allen C."/>
            <person name="Tagirdzhanova G."/>
        </authorList>
    </citation>
    <scope>NUCLEOTIDE SEQUENCE [LARGE SCALE GENOMIC DNA]</scope>
</reference>